<evidence type="ECO:0000313" key="1">
    <source>
        <dbReference type="EMBL" id="QYW06348.1"/>
    </source>
</evidence>
<reference evidence="1" key="1">
    <citation type="submission" date="2021-07" db="EMBL/GenBank/DDBJ databases">
        <title>Identification, Characterization, and Genomic Analysis of Novel Shewanella Virulent Phage from a Gold Mine.</title>
        <authorList>
            <person name="Bujak K."/>
            <person name="Decewicz P."/>
            <person name="Radlinska M."/>
        </authorList>
    </citation>
    <scope>NUCLEOTIDE SEQUENCE</scope>
</reference>
<protein>
    <submittedName>
        <fullName evidence="1">Uncharacterized protein</fullName>
    </submittedName>
</protein>
<name>A0AAE7WVK8_9CAUD</name>
<dbReference type="Proteomes" id="UP000827858">
    <property type="component" value="Segment"/>
</dbReference>
<accession>A0AAE7WVK8</accession>
<gene>
    <name evidence="1" type="ORF">M163_p58</name>
</gene>
<proteinExistence type="predicted"/>
<keyword evidence="2" id="KW-1185">Reference proteome</keyword>
<organism evidence="1 2">
    <name type="scientific">Shewanella phage vB_SspM_M16-3</name>
    <dbReference type="NCBI Taxonomy" id="2866684"/>
    <lineage>
        <taxon>Viruses</taxon>
        <taxon>Duplodnaviria</taxon>
        <taxon>Heunggongvirae</taxon>
        <taxon>Uroviricota</taxon>
        <taxon>Caudoviricetes</taxon>
        <taxon>Peduoviridae</taxon>
        <taxon>Arsenicumvirus</taxon>
        <taxon>Arsenicumvirus M163</taxon>
    </lineage>
</organism>
<sequence length="49" mass="5621">MGAKSQFLTSRSSTAHFVCWTVFKSQFCGFAAQKYSTKLQLKNCRLARR</sequence>
<evidence type="ECO:0000313" key="2">
    <source>
        <dbReference type="Proteomes" id="UP000827858"/>
    </source>
</evidence>
<dbReference type="EMBL" id="MZ568829">
    <property type="protein sequence ID" value="QYW06348.1"/>
    <property type="molecule type" value="Genomic_DNA"/>
</dbReference>